<evidence type="ECO:0000256" key="5">
    <source>
        <dbReference type="ARBA" id="ARBA00020367"/>
    </source>
</evidence>
<evidence type="ECO:0000256" key="15">
    <source>
        <dbReference type="HAMAP-Rule" id="MF_00741"/>
    </source>
</evidence>
<keyword evidence="6 15" id="KW-0963">Cytoplasm</keyword>
<dbReference type="InterPro" id="IPR010918">
    <property type="entry name" value="PurM-like_C_dom"/>
</dbReference>
<evidence type="ECO:0000256" key="8">
    <source>
        <dbReference type="ARBA" id="ARBA00022741"/>
    </source>
</evidence>
<dbReference type="InterPro" id="IPR016188">
    <property type="entry name" value="PurM-like_N"/>
</dbReference>
<dbReference type="SUPFAM" id="SSF56042">
    <property type="entry name" value="PurM C-terminal domain-like"/>
    <property type="match status" value="1"/>
</dbReference>
<evidence type="ECO:0000256" key="4">
    <source>
        <dbReference type="ARBA" id="ARBA00013047"/>
    </source>
</evidence>
<dbReference type="SUPFAM" id="SSF55326">
    <property type="entry name" value="PurM N-terminal domain-like"/>
    <property type="match status" value="1"/>
</dbReference>
<reference evidence="18 19" key="1">
    <citation type="submission" date="2015-12" db="EMBL/GenBank/DDBJ databases">
        <title>Draft genome sequence of the thermoanaerobe Thermotalea metallivorans, an isolate from the runoff channel of the Great Artesian Basin, Australia.</title>
        <authorList>
            <person name="Patel B.K."/>
        </authorList>
    </citation>
    <scope>NUCLEOTIDE SEQUENCE [LARGE SCALE GENOMIC DNA]</scope>
    <source>
        <strain evidence="18 19">B2-1</strain>
    </source>
</reference>
<dbReference type="InterPro" id="IPR036676">
    <property type="entry name" value="PurM-like_C_sf"/>
</dbReference>
<dbReference type="FunFam" id="3.30.1330.10:FF:000001">
    <property type="entry name" value="Phosphoribosylformylglycinamidine cyclo-ligase"/>
    <property type="match status" value="1"/>
</dbReference>
<comment type="subcellular location">
    <subcellularLocation>
        <location evidence="1 15">Cytoplasm</location>
    </subcellularLocation>
</comment>
<dbReference type="GO" id="GO:0004641">
    <property type="term" value="F:phosphoribosylformylglycinamidine cyclo-ligase activity"/>
    <property type="evidence" value="ECO:0007669"/>
    <property type="project" value="UniProtKB-UniRule"/>
</dbReference>
<dbReference type="PANTHER" id="PTHR10520:SF12">
    <property type="entry name" value="TRIFUNCTIONAL PURINE BIOSYNTHETIC PROTEIN ADENOSINE-3"/>
    <property type="match status" value="1"/>
</dbReference>
<feature type="domain" description="PurM-like N-terminal" evidence="16">
    <location>
        <begin position="59"/>
        <end position="164"/>
    </location>
</feature>
<name>A0A140KZS3_9FIRM</name>
<dbReference type="NCBIfam" id="TIGR00878">
    <property type="entry name" value="purM"/>
    <property type="match status" value="1"/>
</dbReference>
<comment type="pathway">
    <text evidence="2 15">Purine metabolism; IMP biosynthesis via de novo pathway; 5-amino-1-(5-phospho-D-ribosyl)imidazole from N(2)-formyl-N(1)-(5-phospho-D-ribosyl)glycinamide: step 2/2.</text>
</comment>
<dbReference type="UniPathway" id="UPA00074">
    <property type="reaction ID" value="UER00129"/>
</dbReference>
<dbReference type="GO" id="GO:0006189">
    <property type="term" value="P:'de novo' IMP biosynthetic process"/>
    <property type="evidence" value="ECO:0007669"/>
    <property type="project" value="UniProtKB-UniRule"/>
</dbReference>
<dbReference type="Gene3D" id="3.90.650.10">
    <property type="entry name" value="PurM-like C-terminal domain"/>
    <property type="match status" value="1"/>
</dbReference>
<dbReference type="GO" id="GO:0005829">
    <property type="term" value="C:cytosol"/>
    <property type="evidence" value="ECO:0007669"/>
    <property type="project" value="TreeGrafter"/>
</dbReference>
<dbReference type="Proteomes" id="UP000070456">
    <property type="component" value="Unassembled WGS sequence"/>
</dbReference>
<dbReference type="STRING" id="520762.AN619_28900"/>
<dbReference type="InterPro" id="IPR004733">
    <property type="entry name" value="PurM_cligase"/>
</dbReference>
<gene>
    <name evidence="15 18" type="primary">purM</name>
    <name evidence="18" type="ORF">AN619_28900</name>
</gene>
<evidence type="ECO:0000256" key="1">
    <source>
        <dbReference type="ARBA" id="ARBA00004496"/>
    </source>
</evidence>
<dbReference type="PATRIC" id="fig|520762.4.peg.3189"/>
<dbReference type="Pfam" id="PF02769">
    <property type="entry name" value="AIRS_C"/>
    <property type="match status" value="1"/>
</dbReference>
<dbReference type="FunFam" id="3.90.650.10:FF:000011">
    <property type="entry name" value="Phosphoribosylformylglycinamidine cyclo-ligase"/>
    <property type="match status" value="1"/>
</dbReference>
<dbReference type="GO" id="GO:0004637">
    <property type="term" value="F:phosphoribosylamine-glycine ligase activity"/>
    <property type="evidence" value="ECO:0007669"/>
    <property type="project" value="TreeGrafter"/>
</dbReference>
<evidence type="ECO:0000313" key="19">
    <source>
        <dbReference type="Proteomes" id="UP000070456"/>
    </source>
</evidence>
<keyword evidence="7 15" id="KW-0436">Ligase</keyword>
<dbReference type="GO" id="GO:0005524">
    <property type="term" value="F:ATP binding"/>
    <property type="evidence" value="ECO:0007669"/>
    <property type="project" value="UniProtKB-KW"/>
</dbReference>
<keyword evidence="19" id="KW-1185">Reference proteome</keyword>
<sequence>MEKKSLTYRDAGVDVNEGARAVALMKQHVKKTFTKQVLCDLGGFGGLFELDLTGYERPVLVSGTDGVGTKLKIAFLMDKHDTVGQDCVAMCVNDILCQGAKPLFFLDYVAAGKLKPEKIADIVKGIADGCLQAGCALIGGETAEMPGFYDDGEYDMAGFAVGIVDKDKIIDGAKIKDGDLLIGLPSSGIHSNGYSLVRKLFFDRLNMTVDAYLEELGCTLGEALIAPTRIYVDVCMKVMEKYEIKGMVHVTGGGFYENIPRMIPQGFGVEIQLGSWPVLPIFQMIQKLGDIEGDEMFATFNMGIGMILVVTPEDGEKIMEDLKSMGEAAYIIGHVVRGKHGVTLWDK</sequence>
<evidence type="ECO:0000259" key="16">
    <source>
        <dbReference type="Pfam" id="PF00586"/>
    </source>
</evidence>
<evidence type="ECO:0000256" key="3">
    <source>
        <dbReference type="ARBA" id="ARBA00010280"/>
    </source>
</evidence>
<keyword evidence="10 15" id="KW-0067">ATP-binding</keyword>
<comment type="similarity">
    <text evidence="3 15">Belongs to the AIR synthase family.</text>
</comment>
<keyword evidence="8 15" id="KW-0547">Nucleotide-binding</keyword>
<dbReference type="AlphaFoldDB" id="A0A140KZS3"/>
<comment type="catalytic activity">
    <reaction evidence="14 15">
        <text>2-formamido-N(1)-(5-O-phospho-beta-D-ribosyl)acetamidine + ATP = 5-amino-1-(5-phospho-beta-D-ribosyl)imidazole + ADP + phosphate + H(+)</text>
        <dbReference type="Rhea" id="RHEA:23032"/>
        <dbReference type="ChEBI" id="CHEBI:15378"/>
        <dbReference type="ChEBI" id="CHEBI:30616"/>
        <dbReference type="ChEBI" id="CHEBI:43474"/>
        <dbReference type="ChEBI" id="CHEBI:137981"/>
        <dbReference type="ChEBI" id="CHEBI:147287"/>
        <dbReference type="ChEBI" id="CHEBI:456216"/>
        <dbReference type="EC" id="6.3.3.1"/>
    </reaction>
</comment>
<dbReference type="EC" id="6.3.3.1" evidence="4 15"/>
<dbReference type="RefSeq" id="WP_068557975.1">
    <property type="nucleotide sequence ID" value="NZ_LOEE01000076.1"/>
</dbReference>
<protein>
    <recommendedName>
        <fullName evidence="5 15">Phosphoribosylformylglycinamidine cyclo-ligase</fullName>
        <ecNumber evidence="4 15">6.3.3.1</ecNumber>
    </recommendedName>
    <alternativeName>
        <fullName evidence="12 15">AIR synthase</fullName>
    </alternativeName>
    <alternativeName>
        <fullName evidence="13 15">AIRS</fullName>
    </alternativeName>
    <alternativeName>
        <fullName evidence="11 15">Phosphoribosyl-aminoimidazole synthetase</fullName>
    </alternativeName>
</protein>
<accession>A0A140KZS3</accession>
<evidence type="ECO:0000256" key="14">
    <source>
        <dbReference type="ARBA" id="ARBA00049057"/>
    </source>
</evidence>
<keyword evidence="9 15" id="KW-0658">Purine biosynthesis</keyword>
<evidence type="ECO:0000256" key="10">
    <source>
        <dbReference type="ARBA" id="ARBA00022840"/>
    </source>
</evidence>
<evidence type="ECO:0000259" key="17">
    <source>
        <dbReference type="Pfam" id="PF02769"/>
    </source>
</evidence>
<dbReference type="GO" id="GO:0046084">
    <property type="term" value="P:adenine biosynthetic process"/>
    <property type="evidence" value="ECO:0007669"/>
    <property type="project" value="TreeGrafter"/>
</dbReference>
<dbReference type="Pfam" id="PF00586">
    <property type="entry name" value="AIRS"/>
    <property type="match status" value="1"/>
</dbReference>
<dbReference type="InterPro" id="IPR036921">
    <property type="entry name" value="PurM-like_N_sf"/>
</dbReference>
<evidence type="ECO:0000256" key="13">
    <source>
        <dbReference type="ARBA" id="ARBA00033093"/>
    </source>
</evidence>
<comment type="caution">
    <text evidence="18">The sequence shown here is derived from an EMBL/GenBank/DDBJ whole genome shotgun (WGS) entry which is preliminary data.</text>
</comment>
<dbReference type="PANTHER" id="PTHR10520">
    <property type="entry name" value="TRIFUNCTIONAL PURINE BIOSYNTHETIC PROTEIN ADENOSINE-3-RELATED"/>
    <property type="match status" value="1"/>
</dbReference>
<dbReference type="HAMAP" id="MF_00741">
    <property type="entry name" value="AIRS"/>
    <property type="match status" value="1"/>
</dbReference>
<dbReference type="EMBL" id="LOEE01000076">
    <property type="protein sequence ID" value="KXG73798.1"/>
    <property type="molecule type" value="Genomic_DNA"/>
</dbReference>
<evidence type="ECO:0000256" key="7">
    <source>
        <dbReference type="ARBA" id="ARBA00022598"/>
    </source>
</evidence>
<dbReference type="OrthoDB" id="9802507at2"/>
<dbReference type="Gene3D" id="3.30.1330.10">
    <property type="entry name" value="PurM-like, N-terminal domain"/>
    <property type="match status" value="1"/>
</dbReference>
<feature type="domain" description="PurM-like C-terminal" evidence="17">
    <location>
        <begin position="176"/>
        <end position="343"/>
    </location>
</feature>
<evidence type="ECO:0000256" key="11">
    <source>
        <dbReference type="ARBA" id="ARBA00031908"/>
    </source>
</evidence>
<evidence type="ECO:0000256" key="9">
    <source>
        <dbReference type="ARBA" id="ARBA00022755"/>
    </source>
</evidence>
<organism evidence="18 19">
    <name type="scientific">Thermotalea metallivorans</name>
    <dbReference type="NCBI Taxonomy" id="520762"/>
    <lineage>
        <taxon>Bacteria</taxon>
        <taxon>Bacillati</taxon>
        <taxon>Bacillota</taxon>
        <taxon>Clostridia</taxon>
        <taxon>Peptostreptococcales</taxon>
        <taxon>Thermotaleaceae</taxon>
        <taxon>Thermotalea</taxon>
    </lineage>
</organism>
<evidence type="ECO:0000313" key="18">
    <source>
        <dbReference type="EMBL" id="KXG73798.1"/>
    </source>
</evidence>
<evidence type="ECO:0000256" key="12">
    <source>
        <dbReference type="ARBA" id="ARBA00032931"/>
    </source>
</evidence>
<dbReference type="CDD" id="cd02196">
    <property type="entry name" value="PurM"/>
    <property type="match status" value="1"/>
</dbReference>
<evidence type="ECO:0000256" key="2">
    <source>
        <dbReference type="ARBA" id="ARBA00004686"/>
    </source>
</evidence>
<proteinExistence type="inferred from homology"/>
<evidence type="ECO:0000256" key="6">
    <source>
        <dbReference type="ARBA" id="ARBA00022490"/>
    </source>
</evidence>